<proteinExistence type="predicted"/>
<feature type="compositionally biased region" description="Polar residues" evidence="1">
    <location>
        <begin position="58"/>
        <end position="75"/>
    </location>
</feature>
<gene>
    <name evidence="3" type="ordered locus">Os04g0251262</name>
    <name evidence="3" type="ORF">OSNPB_040251262</name>
</gene>
<reference evidence="3 4" key="2">
    <citation type="journal article" date="2013" name="Plant Cell Physiol.">
        <title>Rice Annotation Project Database (RAP-DB): an integrative and interactive database for rice genomics.</title>
        <authorList>
            <person name="Sakai H."/>
            <person name="Lee S.S."/>
            <person name="Tanaka T."/>
            <person name="Numa H."/>
            <person name="Kim J."/>
            <person name="Kawahara Y."/>
            <person name="Wakimoto H."/>
            <person name="Yang C.C."/>
            <person name="Iwamoto M."/>
            <person name="Abe T."/>
            <person name="Yamada Y."/>
            <person name="Muto A."/>
            <person name="Inokuchi H."/>
            <person name="Ikemura T."/>
            <person name="Matsumoto T."/>
            <person name="Sasaki T."/>
            <person name="Itoh T."/>
        </authorList>
    </citation>
    <scope>NUCLEOTIDE SEQUENCE [LARGE SCALE GENOMIC DNA]</scope>
    <source>
        <strain evidence="4">cv. Nipponbare</strain>
    </source>
</reference>
<reference evidence="3 4" key="3">
    <citation type="journal article" date="2013" name="Rice">
        <title>Improvement of the Oryza sativa Nipponbare reference genome using next generation sequence and optical map data.</title>
        <authorList>
            <person name="Kawahara Y."/>
            <person name="de la Bastide M."/>
            <person name="Hamilton J.P."/>
            <person name="Kanamori H."/>
            <person name="McCombie W.R."/>
            <person name="Ouyang S."/>
            <person name="Schwartz D.C."/>
            <person name="Tanaka T."/>
            <person name="Wu J."/>
            <person name="Zhou S."/>
            <person name="Childs K.L."/>
            <person name="Davidson R.M."/>
            <person name="Lin H."/>
            <person name="Quesada-Ocampo L."/>
            <person name="Vaillancourt B."/>
            <person name="Sakai H."/>
            <person name="Lee S.S."/>
            <person name="Kim J."/>
            <person name="Numa H."/>
            <person name="Itoh T."/>
            <person name="Buell C.R."/>
            <person name="Matsumoto T."/>
        </authorList>
    </citation>
    <scope>NUCLEOTIDE SEQUENCE [LARGE SCALE GENOMIC DNA]</scope>
    <source>
        <strain evidence="4">cv. Nipponbare</strain>
    </source>
</reference>
<dbReference type="Proteomes" id="UP000059680">
    <property type="component" value="Chromosome 4"/>
</dbReference>
<protein>
    <submittedName>
        <fullName evidence="3">Os04g0251262 protein</fullName>
    </submittedName>
</protein>
<dbReference type="AlphaFoldDB" id="A0A0P0W8B0"/>
<dbReference type="STRING" id="39947.A0A0P0W8B0"/>
<keyword evidence="2" id="KW-0732">Signal</keyword>
<dbReference type="PaxDb" id="39947-A0A0P0W8B0"/>
<evidence type="ECO:0000256" key="1">
    <source>
        <dbReference type="SAM" id="MobiDB-lite"/>
    </source>
</evidence>
<accession>A0A0P0W8B0</accession>
<evidence type="ECO:0000313" key="4">
    <source>
        <dbReference type="Proteomes" id="UP000059680"/>
    </source>
</evidence>
<feature type="compositionally biased region" description="Pro residues" evidence="1">
    <location>
        <begin position="26"/>
        <end position="42"/>
    </location>
</feature>
<dbReference type="InParanoid" id="A0A0P0W8B0"/>
<feature type="region of interest" description="Disordered" evidence="1">
    <location>
        <begin position="25"/>
        <end position="85"/>
    </location>
</feature>
<evidence type="ECO:0000313" key="3">
    <source>
        <dbReference type="EMBL" id="BAS88267.1"/>
    </source>
</evidence>
<feature type="compositionally biased region" description="Gly residues" evidence="1">
    <location>
        <begin position="76"/>
        <end position="85"/>
    </location>
</feature>
<evidence type="ECO:0000256" key="2">
    <source>
        <dbReference type="SAM" id="SignalP"/>
    </source>
</evidence>
<keyword evidence="4" id="KW-1185">Reference proteome</keyword>
<name>A0A0P0W8B0_ORYSJ</name>
<sequence>MARFAVVAIIVTLLAVTAAVQAPGAAPIPAPKMAPLPAPPTRSPATASSIPAKDKSPWCNSHNNGRASNSSRGTSNFGGGGKSSS</sequence>
<feature type="signal peptide" evidence="2">
    <location>
        <begin position="1"/>
        <end position="19"/>
    </location>
</feature>
<organism evidence="3 4">
    <name type="scientific">Oryza sativa subsp. japonica</name>
    <name type="common">Rice</name>
    <dbReference type="NCBI Taxonomy" id="39947"/>
    <lineage>
        <taxon>Eukaryota</taxon>
        <taxon>Viridiplantae</taxon>
        <taxon>Streptophyta</taxon>
        <taxon>Embryophyta</taxon>
        <taxon>Tracheophyta</taxon>
        <taxon>Spermatophyta</taxon>
        <taxon>Magnoliopsida</taxon>
        <taxon>Liliopsida</taxon>
        <taxon>Poales</taxon>
        <taxon>Poaceae</taxon>
        <taxon>BOP clade</taxon>
        <taxon>Oryzoideae</taxon>
        <taxon>Oryzeae</taxon>
        <taxon>Oryzinae</taxon>
        <taxon>Oryza</taxon>
        <taxon>Oryza sativa</taxon>
    </lineage>
</organism>
<feature type="chain" id="PRO_5006056592" evidence="2">
    <location>
        <begin position="20"/>
        <end position="85"/>
    </location>
</feature>
<dbReference type="EMBL" id="AP014960">
    <property type="protein sequence ID" value="BAS88267.1"/>
    <property type="molecule type" value="Genomic_DNA"/>
</dbReference>
<reference evidence="4" key="1">
    <citation type="journal article" date="2005" name="Nature">
        <title>The map-based sequence of the rice genome.</title>
        <authorList>
            <consortium name="International rice genome sequencing project (IRGSP)"/>
            <person name="Matsumoto T."/>
            <person name="Wu J."/>
            <person name="Kanamori H."/>
            <person name="Katayose Y."/>
            <person name="Fujisawa M."/>
            <person name="Namiki N."/>
            <person name="Mizuno H."/>
            <person name="Yamamoto K."/>
            <person name="Antonio B.A."/>
            <person name="Baba T."/>
            <person name="Sakata K."/>
            <person name="Nagamura Y."/>
            <person name="Aoki H."/>
            <person name="Arikawa K."/>
            <person name="Arita K."/>
            <person name="Bito T."/>
            <person name="Chiden Y."/>
            <person name="Fujitsuka N."/>
            <person name="Fukunaka R."/>
            <person name="Hamada M."/>
            <person name="Harada C."/>
            <person name="Hayashi A."/>
            <person name="Hijishita S."/>
            <person name="Honda M."/>
            <person name="Hosokawa S."/>
            <person name="Ichikawa Y."/>
            <person name="Idonuma A."/>
            <person name="Iijima M."/>
            <person name="Ikeda M."/>
            <person name="Ikeno M."/>
            <person name="Ito K."/>
            <person name="Ito S."/>
            <person name="Ito T."/>
            <person name="Ito Y."/>
            <person name="Ito Y."/>
            <person name="Iwabuchi A."/>
            <person name="Kamiya K."/>
            <person name="Karasawa W."/>
            <person name="Kurita K."/>
            <person name="Katagiri S."/>
            <person name="Kikuta A."/>
            <person name="Kobayashi H."/>
            <person name="Kobayashi N."/>
            <person name="Machita K."/>
            <person name="Maehara T."/>
            <person name="Masukawa M."/>
            <person name="Mizubayashi T."/>
            <person name="Mukai Y."/>
            <person name="Nagasaki H."/>
            <person name="Nagata Y."/>
            <person name="Naito S."/>
            <person name="Nakashima M."/>
            <person name="Nakama Y."/>
            <person name="Nakamichi Y."/>
            <person name="Nakamura M."/>
            <person name="Meguro A."/>
            <person name="Negishi M."/>
            <person name="Ohta I."/>
            <person name="Ohta T."/>
            <person name="Okamoto M."/>
            <person name="Ono N."/>
            <person name="Saji S."/>
            <person name="Sakaguchi M."/>
            <person name="Sakai K."/>
            <person name="Shibata M."/>
            <person name="Shimokawa T."/>
            <person name="Song J."/>
            <person name="Takazaki Y."/>
            <person name="Terasawa K."/>
            <person name="Tsugane M."/>
            <person name="Tsuji K."/>
            <person name="Ueda S."/>
            <person name="Waki K."/>
            <person name="Yamagata H."/>
            <person name="Yamamoto M."/>
            <person name="Yamamoto S."/>
            <person name="Yamane H."/>
            <person name="Yoshiki S."/>
            <person name="Yoshihara R."/>
            <person name="Yukawa K."/>
            <person name="Zhong H."/>
            <person name="Yano M."/>
            <person name="Yuan Q."/>
            <person name="Ouyang S."/>
            <person name="Liu J."/>
            <person name="Jones K.M."/>
            <person name="Gansberger K."/>
            <person name="Moffat K."/>
            <person name="Hill J."/>
            <person name="Bera J."/>
            <person name="Fadrosh D."/>
            <person name="Jin S."/>
            <person name="Johri S."/>
            <person name="Kim M."/>
            <person name="Overton L."/>
            <person name="Reardon M."/>
            <person name="Tsitrin T."/>
            <person name="Vuong H."/>
            <person name="Weaver B."/>
            <person name="Ciecko A."/>
            <person name="Tallon L."/>
            <person name="Jackson J."/>
            <person name="Pai G."/>
            <person name="Aken S.V."/>
            <person name="Utterback T."/>
            <person name="Reidmuller S."/>
            <person name="Feldblyum T."/>
            <person name="Hsiao J."/>
            <person name="Zismann V."/>
            <person name="Iobst S."/>
            <person name="de Vazeille A.R."/>
            <person name="Buell C.R."/>
            <person name="Ying K."/>
            <person name="Li Y."/>
            <person name="Lu T."/>
            <person name="Huang Y."/>
            <person name="Zhao Q."/>
            <person name="Feng Q."/>
            <person name="Zhang L."/>
            <person name="Zhu J."/>
            <person name="Weng Q."/>
            <person name="Mu J."/>
            <person name="Lu Y."/>
            <person name="Fan D."/>
            <person name="Liu Y."/>
            <person name="Guan J."/>
            <person name="Zhang Y."/>
            <person name="Yu S."/>
            <person name="Liu X."/>
            <person name="Zhang Y."/>
            <person name="Hong G."/>
            <person name="Han B."/>
            <person name="Choisne N."/>
            <person name="Demange N."/>
            <person name="Orjeda G."/>
            <person name="Samain S."/>
            <person name="Cattolico L."/>
            <person name="Pelletier E."/>
            <person name="Couloux A."/>
            <person name="Segurens B."/>
            <person name="Wincker P."/>
            <person name="D'Hont A."/>
            <person name="Scarpelli C."/>
            <person name="Weissenbach J."/>
            <person name="Salanoubat M."/>
            <person name="Quetier F."/>
            <person name="Yu Y."/>
            <person name="Kim H.R."/>
            <person name="Rambo T."/>
            <person name="Currie J."/>
            <person name="Collura K."/>
            <person name="Luo M."/>
            <person name="Yang T."/>
            <person name="Ammiraju J.S.S."/>
            <person name="Engler F."/>
            <person name="Soderlund C."/>
            <person name="Wing R.A."/>
            <person name="Palmer L.E."/>
            <person name="de la Bastide M."/>
            <person name="Spiegel L."/>
            <person name="Nascimento L."/>
            <person name="Zutavern T."/>
            <person name="O'Shaughnessy A."/>
            <person name="Dike S."/>
            <person name="Dedhia N."/>
            <person name="Preston R."/>
            <person name="Balija V."/>
            <person name="McCombie W.R."/>
            <person name="Chow T."/>
            <person name="Chen H."/>
            <person name="Chung M."/>
            <person name="Chen C."/>
            <person name="Shaw J."/>
            <person name="Wu H."/>
            <person name="Hsiao K."/>
            <person name="Chao Y."/>
            <person name="Chu M."/>
            <person name="Cheng C."/>
            <person name="Hour A."/>
            <person name="Lee P."/>
            <person name="Lin S."/>
            <person name="Lin Y."/>
            <person name="Liou J."/>
            <person name="Liu S."/>
            <person name="Hsing Y."/>
            <person name="Raghuvanshi S."/>
            <person name="Mohanty A."/>
            <person name="Bharti A.K."/>
            <person name="Gaur A."/>
            <person name="Gupta V."/>
            <person name="Kumar D."/>
            <person name="Ravi V."/>
            <person name="Vij S."/>
            <person name="Kapur A."/>
            <person name="Khurana P."/>
            <person name="Khurana P."/>
            <person name="Khurana J.P."/>
            <person name="Tyagi A.K."/>
            <person name="Gaikwad K."/>
            <person name="Singh A."/>
            <person name="Dalal V."/>
            <person name="Srivastava S."/>
            <person name="Dixit A."/>
            <person name="Pal A.K."/>
            <person name="Ghazi I.A."/>
            <person name="Yadav M."/>
            <person name="Pandit A."/>
            <person name="Bhargava A."/>
            <person name="Sureshbabu K."/>
            <person name="Batra K."/>
            <person name="Sharma T.R."/>
            <person name="Mohapatra T."/>
            <person name="Singh N.K."/>
            <person name="Messing J."/>
            <person name="Nelson A.B."/>
            <person name="Fuks G."/>
            <person name="Kavchok S."/>
            <person name="Keizer G."/>
            <person name="Linton E."/>
            <person name="Llaca V."/>
            <person name="Song R."/>
            <person name="Tanyolac B."/>
            <person name="Young S."/>
            <person name="Ho-Il K."/>
            <person name="Hahn J.H."/>
            <person name="Sangsakoo G."/>
            <person name="Vanavichit A."/>
            <person name="de Mattos Luiz.A.T."/>
            <person name="Zimmer P.D."/>
            <person name="Malone G."/>
            <person name="Dellagostin O."/>
            <person name="de Oliveira A.C."/>
            <person name="Bevan M."/>
            <person name="Bancroft I."/>
            <person name="Minx P."/>
            <person name="Cordum H."/>
            <person name="Wilson R."/>
            <person name="Cheng Z."/>
            <person name="Jin W."/>
            <person name="Jiang J."/>
            <person name="Leong S.A."/>
            <person name="Iwama H."/>
            <person name="Gojobori T."/>
            <person name="Itoh T."/>
            <person name="Niimura Y."/>
            <person name="Fujii Y."/>
            <person name="Habara T."/>
            <person name="Sakai H."/>
            <person name="Sato Y."/>
            <person name="Wilson G."/>
            <person name="Kumar K."/>
            <person name="McCouch S."/>
            <person name="Juretic N."/>
            <person name="Hoen D."/>
            <person name="Wright S."/>
            <person name="Bruskiewich R."/>
            <person name="Bureau T."/>
            <person name="Miyao A."/>
            <person name="Hirochika H."/>
            <person name="Nishikawa T."/>
            <person name="Kadowaki K."/>
            <person name="Sugiura M."/>
            <person name="Burr B."/>
            <person name="Sasaki T."/>
        </authorList>
    </citation>
    <scope>NUCLEOTIDE SEQUENCE [LARGE SCALE GENOMIC DNA]</scope>
    <source>
        <strain evidence="4">cv. Nipponbare</strain>
    </source>
</reference>